<sequence>MAIVTGQSNLFRSAQALESNPDPQLRAGVVRHAVGTVANLATDSSGSMYRLASIPSYAILHPSTLFDVENWGFAQVVIGSRDITDQLLDVARSAATTQSPFAWGDANHGKHLWEVLGMSADPNAVIDIYAHAEANATGAGSMPFCIAWLDTI</sequence>
<dbReference type="EMBL" id="FNMZ01000001">
    <property type="protein sequence ID" value="SDW15371.1"/>
    <property type="molecule type" value="Genomic_DNA"/>
</dbReference>
<proteinExistence type="predicted"/>
<dbReference type="AlphaFoldDB" id="A0A1H2R7M7"/>
<gene>
    <name evidence="1" type="ORF">SAMN05444336_101261</name>
</gene>
<name>A0A1H2R7M7_9RHOB</name>
<evidence type="ECO:0000313" key="1">
    <source>
        <dbReference type="EMBL" id="SDW15371.1"/>
    </source>
</evidence>
<reference evidence="1 2" key="1">
    <citation type="submission" date="2016-10" db="EMBL/GenBank/DDBJ databases">
        <authorList>
            <person name="de Groot N.N."/>
        </authorList>
    </citation>
    <scope>NUCLEOTIDE SEQUENCE [LARGE SCALE GENOMIC DNA]</scope>
    <source>
        <strain evidence="1 2">DSM 17890</strain>
    </source>
</reference>
<evidence type="ECO:0000313" key="2">
    <source>
        <dbReference type="Proteomes" id="UP000199118"/>
    </source>
</evidence>
<protein>
    <submittedName>
        <fullName evidence="1">Uncharacterized protein</fullName>
    </submittedName>
</protein>
<accession>A0A1H2R7M7</accession>
<organism evidence="1 2">
    <name type="scientific">Albimonas donghaensis</name>
    <dbReference type="NCBI Taxonomy" id="356660"/>
    <lineage>
        <taxon>Bacteria</taxon>
        <taxon>Pseudomonadati</taxon>
        <taxon>Pseudomonadota</taxon>
        <taxon>Alphaproteobacteria</taxon>
        <taxon>Rhodobacterales</taxon>
        <taxon>Paracoccaceae</taxon>
        <taxon>Albimonas</taxon>
    </lineage>
</organism>
<dbReference type="STRING" id="356660.SAMN05444336_101261"/>
<dbReference type="RefSeq" id="WP_092679333.1">
    <property type="nucleotide sequence ID" value="NZ_FNMZ01000001.1"/>
</dbReference>
<keyword evidence="2" id="KW-1185">Reference proteome</keyword>
<dbReference type="OrthoDB" id="7867331at2"/>
<dbReference type="Proteomes" id="UP000199118">
    <property type="component" value="Unassembled WGS sequence"/>
</dbReference>